<reference evidence="1 3" key="1">
    <citation type="submission" date="2016-10" db="EMBL/GenBank/DDBJ databases">
        <authorList>
            <person name="Varghese N."/>
            <person name="Submissions S."/>
        </authorList>
    </citation>
    <scope>NUCLEOTIDE SEQUENCE [LARGE SCALE GENOMIC DNA]</scope>
    <source>
        <strain evidence="1 3">ATCC 43761</strain>
    </source>
</reference>
<dbReference type="GO" id="GO:0008168">
    <property type="term" value="F:methyltransferase activity"/>
    <property type="evidence" value="ECO:0007669"/>
    <property type="project" value="UniProtKB-KW"/>
</dbReference>
<dbReference type="Proteomes" id="UP001242513">
    <property type="component" value="Chromosome"/>
</dbReference>
<accession>A0AAX3UFL7</accession>
<evidence type="ECO:0000313" key="4">
    <source>
        <dbReference type="Proteomes" id="UP001242513"/>
    </source>
</evidence>
<evidence type="ECO:0000313" key="2">
    <source>
        <dbReference type="EMBL" id="WGO86472.1"/>
    </source>
</evidence>
<gene>
    <name evidence="2" type="ORF">QEJ78_03145</name>
    <name evidence="1" type="ORF">SAMN02983011_00198</name>
</gene>
<dbReference type="RefSeq" id="WP_013853992.1">
    <property type="nucleotide sequence ID" value="NZ_CP061341.1"/>
</dbReference>
<dbReference type="SUPFAM" id="SSF53335">
    <property type="entry name" value="S-adenosyl-L-methionine-dependent methyltransferases"/>
    <property type="match status" value="1"/>
</dbReference>
<keyword evidence="3" id="KW-1185">Reference proteome</keyword>
<proteinExistence type="predicted"/>
<dbReference type="EMBL" id="CP123735">
    <property type="protein sequence ID" value="WGO86472.1"/>
    <property type="molecule type" value="Genomic_DNA"/>
</dbReference>
<evidence type="ECO:0000313" key="3">
    <source>
        <dbReference type="Proteomes" id="UP000181860"/>
    </source>
</evidence>
<name>A0AAX3UFL7_9LACO</name>
<dbReference type="GeneID" id="72686812"/>
<organism evidence="2 4">
    <name type="scientific">Lactobacillus kefiranofaciens</name>
    <dbReference type="NCBI Taxonomy" id="267818"/>
    <lineage>
        <taxon>Bacteria</taxon>
        <taxon>Bacillati</taxon>
        <taxon>Bacillota</taxon>
        <taxon>Bacilli</taxon>
        <taxon>Lactobacillales</taxon>
        <taxon>Lactobacillaceae</taxon>
        <taxon>Lactobacillus</taxon>
    </lineage>
</organism>
<dbReference type="AlphaFoldDB" id="A0AAX3UFL7"/>
<keyword evidence="2" id="KW-0489">Methyltransferase</keyword>
<dbReference type="GO" id="GO:0032259">
    <property type="term" value="P:methylation"/>
    <property type="evidence" value="ECO:0007669"/>
    <property type="project" value="UniProtKB-KW"/>
</dbReference>
<protein>
    <submittedName>
        <fullName evidence="2">SAM-dependent methyltransferase</fullName>
    </submittedName>
</protein>
<reference evidence="2" key="2">
    <citation type="journal article" date="2022" name="Food Funct.">
        <title>Lactobacillus kefiranofaciens ZW18 from Kefir enhances the anti-tumor effect of anti-programmed cell death 1 (PD-1) immunotherapy by modulating the gut microbiota.</title>
        <authorList>
            <person name="Zhao J."/>
            <person name="Wang Y."/>
            <person name="Wang J."/>
            <person name="Lv M."/>
            <person name="Zhou C."/>
            <person name="Jia L."/>
            <person name="Geng W."/>
        </authorList>
    </citation>
    <scope>NUCLEOTIDE SEQUENCE</scope>
    <source>
        <strain evidence="2">ZW18</strain>
    </source>
</reference>
<keyword evidence="2" id="KW-0808">Transferase</keyword>
<dbReference type="InterPro" id="IPR029063">
    <property type="entry name" value="SAM-dependent_MTases_sf"/>
</dbReference>
<dbReference type="Proteomes" id="UP000181860">
    <property type="component" value="Unassembled WGS sequence"/>
</dbReference>
<sequence length="250" mass="28415">MTKFLTKLTNLDKKISDPLVHKQVEEITRIDNYVQQGRPLPRAPRRLGLLPDEFENILVKTDAAKKEELTVMNNLLNNFRQYLSLKYGIWSVANLKTAKLIKEKLEVNSALEIMAGNAYWSKALAEVGINVISTDSLEWAKTSTTGAQPFYPVIDLPAQNAVQRYAKVDLIICSWSPNFGHSDLDAIQAWKKYNPSSHLLFIGEKNGATNSPAFWQRNHFIKNAALAEINQSFQSFDFINEQVFEIDNEL</sequence>
<evidence type="ECO:0000313" key="1">
    <source>
        <dbReference type="EMBL" id="SDA38000.1"/>
    </source>
</evidence>
<reference evidence="2" key="3">
    <citation type="submission" date="2023-04" db="EMBL/GenBank/DDBJ databases">
        <authorList>
            <person name="Wang Y."/>
        </authorList>
    </citation>
    <scope>NUCLEOTIDE SEQUENCE</scope>
    <source>
        <strain evidence="2">ZW18</strain>
    </source>
</reference>
<dbReference type="EMBL" id="FMXC01000001">
    <property type="protein sequence ID" value="SDA38000.1"/>
    <property type="molecule type" value="Genomic_DNA"/>
</dbReference>